<reference evidence="1 2" key="1">
    <citation type="submission" date="2019-08" db="EMBL/GenBank/DDBJ databases">
        <title>In-depth cultivation of the pig gut microbiome towards novel bacterial diversity and tailored functional studies.</title>
        <authorList>
            <person name="Wylensek D."/>
            <person name="Hitch T.C.A."/>
            <person name="Clavel T."/>
        </authorList>
    </citation>
    <scope>NUCLEOTIDE SEQUENCE [LARGE SCALE GENOMIC DNA]</scope>
    <source>
        <strain evidence="1 2">Oil-RF-744-WCA-WT-10</strain>
    </source>
</reference>
<proteinExistence type="predicted"/>
<keyword evidence="2" id="KW-1185">Reference proteome</keyword>
<organism evidence="1 2">
    <name type="scientific">Sodaliphilus pleomorphus</name>
    <dbReference type="NCBI Taxonomy" id="2606626"/>
    <lineage>
        <taxon>Bacteria</taxon>
        <taxon>Pseudomonadati</taxon>
        <taxon>Bacteroidota</taxon>
        <taxon>Bacteroidia</taxon>
        <taxon>Bacteroidales</taxon>
        <taxon>Muribaculaceae</taxon>
        <taxon>Sodaliphilus</taxon>
    </lineage>
</organism>
<comment type="caution">
    <text evidence="1">The sequence shown here is derived from an EMBL/GenBank/DDBJ whole genome shotgun (WGS) entry which is preliminary data.</text>
</comment>
<gene>
    <name evidence="1" type="ORF">FYJ29_03390</name>
</gene>
<dbReference type="InterPro" id="IPR021145">
    <property type="entry name" value="Portal_protein_SPP1_Gp6-like"/>
</dbReference>
<dbReference type="EMBL" id="VULT01000004">
    <property type="protein sequence ID" value="MSS16811.1"/>
    <property type="molecule type" value="Genomic_DNA"/>
</dbReference>
<dbReference type="Proteomes" id="UP000483362">
    <property type="component" value="Unassembled WGS sequence"/>
</dbReference>
<accession>A0A6L5X994</accession>
<evidence type="ECO:0000313" key="1">
    <source>
        <dbReference type="EMBL" id="MSS16811.1"/>
    </source>
</evidence>
<dbReference type="AlphaFoldDB" id="A0A6L5X994"/>
<dbReference type="RefSeq" id="WP_154328275.1">
    <property type="nucleotide sequence ID" value="NZ_CP045696.1"/>
</dbReference>
<dbReference type="Pfam" id="PF05133">
    <property type="entry name" value="SPP1_portal"/>
    <property type="match status" value="1"/>
</dbReference>
<sequence>MKRLDEILDRNRPIDAIISDLQEKSTTPPSWSYLRSVLDPKLHRIIHDTYDRRDKVRGGGKVDKAARLAIGLERLLCKRVNQFTFTLPVKRVYSNIEGNAVRQDIANAIERIYERAHINSVNMRRGFAFFAACEIFTLWYVVKKQNTDYGFNSEYKLRCRTFSPLHDDVVLYPLLDEYDDMIAMSIAYTEKIMDEDVDFFETWTADTHFKWRKEADRGWVDEIVYEDGEGNTTYGDEILIGKIPGSYAWRDNPTWEQGTPQLREDVEYTHSRDSDVVAYNSAPILKVAGGVAGKEEKGETRRVYRVQNGGDVSYVSWNQSQEATKSHIDRSLDLFWQLNQMPDTSFKNMMALGNIGYDARMTVLMDALLRTGEESQPMIEFFERECNVIKAFIKQMNQAWASEVDNVIVTHHIQPYVMRNEEAEINLRMKANGGKAIESQLESIERFGKSKDAQATLEQIQQESAKEKSVQMNSVFEGAM</sequence>
<name>A0A6L5X994_9BACT</name>
<evidence type="ECO:0000313" key="2">
    <source>
        <dbReference type="Proteomes" id="UP000483362"/>
    </source>
</evidence>
<protein>
    <submittedName>
        <fullName evidence="1">Phage portal protein</fullName>
    </submittedName>
</protein>